<accession>A0A820GEC1</accession>
<dbReference type="EMBL" id="CAJOBB010012301">
    <property type="protein sequence ID" value="CAF4274341.1"/>
    <property type="molecule type" value="Genomic_DNA"/>
</dbReference>
<protein>
    <submittedName>
        <fullName evidence="2">Uncharacterized protein</fullName>
    </submittedName>
</protein>
<reference evidence="2" key="1">
    <citation type="submission" date="2021-02" db="EMBL/GenBank/DDBJ databases">
        <authorList>
            <person name="Nowell W R."/>
        </authorList>
    </citation>
    <scope>NUCLEOTIDE SEQUENCE</scope>
</reference>
<name>A0A820GEC1_9BILA</name>
<keyword evidence="1" id="KW-1133">Transmembrane helix</keyword>
<evidence type="ECO:0000313" key="2">
    <source>
        <dbReference type="EMBL" id="CAF4274341.1"/>
    </source>
</evidence>
<feature type="non-terminal residue" evidence="2">
    <location>
        <position position="1"/>
    </location>
</feature>
<gene>
    <name evidence="2" type="ORF">KXQ929_LOCUS44072</name>
</gene>
<keyword evidence="1" id="KW-0472">Membrane</keyword>
<sequence>RTAILQPVSALKLVFDGISLVIGVRWYYLIRKKAAKVVYKIQMGSKVIDIPEWLGNLYIVVVDYLTKSLHPRDAMLSGANSLLQTALEDRQDVGGLKRIIYTNYVLESTSLSQMYGDNVAQLKIIHQK</sequence>
<keyword evidence="1" id="KW-0812">Transmembrane</keyword>
<evidence type="ECO:0000256" key="1">
    <source>
        <dbReference type="SAM" id="Phobius"/>
    </source>
</evidence>
<evidence type="ECO:0000313" key="3">
    <source>
        <dbReference type="Proteomes" id="UP000663868"/>
    </source>
</evidence>
<dbReference type="Proteomes" id="UP000663868">
    <property type="component" value="Unassembled WGS sequence"/>
</dbReference>
<dbReference type="AlphaFoldDB" id="A0A820GEC1"/>
<proteinExistence type="predicted"/>
<comment type="caution">
    <text evidence="2">The sequence shown here is derived from an EMBL/GenBank/DDBJ whole genome shotgun (WGS) entry which is preliminary data.</text>
</comment>
<organism evidence="2 3">
    <name type="scientific">Adineta steineri</name>
    <dbReference type="NCBI Taxonomy" id="433720"/>
    <lineage>
        <taxon>Eukaryota</taxon>
        <taxon>Metazoa</taxon>
        <taxon>Spiralia</taxon>
        <taxon>Gnathifera</taxon>
        <taxon>Rotifera</taxon>
        <taxon>Eurotatoria</taxon>
        <taxon>Bdelloidea</taxon>
        <taxon>Adinetida</taxon>
        <taxon>Adinetidae</taxon>
        <taxon>Adineta</taxon>
    </lineage>
</organism>
<feature type="transmembrane region" description="Helical" evidence="1">
    <location>
        <begin position="13"/>
        <end position="30"/>
    </location>
</feature>